<dbReference type="InterPro" id="IPR052649">
    <property type="entry name" value="NCE102-like"/>
</dbReference>
<dbReference type="InParanoid" id="K3WS87"/>
<dbReference type="HOGENOM" id="CLU_123083_1_0_1"/>
<reference evidence="3" key="1">
    <citation type="journal article" date="2010" name="Genome Biol.">
        <title>Genome sequence of the necrotrophic plant pathogen Pythium ultimum reveals original pathogenicity mechanisms and effector repertoire.</title>
        <authorList>
            <person name="Levesque C.A."/>
            <person name="Brouwer H."/>
            <person name="Cano L."/>
            <person name="Hamilton J.P."/>
            <person name="Holt C."/>
            <person name="Huitema E."/>
            <person name="Raffaele S."/>
            <person name="Robideau G.P."/>
            <person name="Thines M."/>
            <person name="Win J."/>
            <person name="Zerillo M.M."/>
            <person name="Beakes G.W."/>
            <person name="Boore J.L."/>
            <person name="Busam D."/>
            <person name="Dumas B."/>
            <person name="Ferriera S."/>
            <person name="Fuerstenberg S.I."/>
            <person name="Gachon C.M."/>
            <person name="Gaulin E."/>
            <person name="Govers F."/>
            <person name="Grenville-Briggs L."/>
            <person name="Horner N."/>
            <person name="Hostetler J."/>
            <person name="Jiang R.H."/>
            <person name="Johnson J."/>
            <person name="Krajaejun T."/>
            <person name="Lin H."/>
            <person name="Meijer H.J."/>
            <person name="Moore B."/>
            <person name="Morris P."/>
            <person name="Phuntmart V."/>
            <person name="Puiu D."/>
            <person name="Shetty J."/>
            <person name="Stajich J.E."/>
            <person name="Tripathy S."/>
            <person name="Wawra S."/>
            <person name="van West P."/>
            <person name="Whitty B.R."/>
            <person name="Coutinho P.M."/>
            <person name="Henrissat B."/>
            <person name="Martin F."/>
            <person name="Thomas P.D."/>
            <person name="Tyler B.M."/>
            <person name="De Vries R.P."/>
            <person name="Kamoun S."/>
            <person name="Yandell M."/>
            <person name="Tisserat N."/>
            <person name="Buell C.R."/>
        </authorList>
    </citation>
    <scope>NUCLEOTIDE SEQUENCE</scope>
    <source>
        <strain evidence="3">DAOM:BR144</strain>
    </source>
</reference>
<proteinExistence type="predicted"/>
<organism evidence="2 3">
    <name type="scientific">Globisporangium ultimum (strain ATCC 200006 / CBS 805.95 / DAOM BR144)</name>
    <name type="common">Pythium ultimum</name>
    <dbReference type="NCBI Taxonomy" id="431595"/>
    <lineage>
        <taxon>Eukaryota</taxon>
        <taxon>Sar</taxon>
        <taxon>Stramenopiles</taxon>
        <taxon>Oomycota</taxon>
        <taxon>Peronosporomycetes</taxon>
        <taxon>Pythiales</taxon>
        <taxon>Pythiaceae</taxon>
        <taxon>Globisporangium</taxon>
    </lineage>
</organism>
<evidence type="ECO:0000313" key="2">
    <source>
        <dbReference type="EnsemblProtists" id="PYU1_T007831"/>
    </source>
</evidence>
<reference evidence="3" key="2">
    <citation type="submission" date="2010-04" db="EMBL/GenBank/DDBJ databases">
        <authorList>
            <person name="Buell R."/>
            <person name="Hamilton J."/>
            <person name="Hostetler J."/>
        </authorList>
    </citation>
    <scope>NUCLEOTIDE SEQUENCE [LARGE SCALE GENOMIC DNA]</scope>
    <source>
        <strain evidence="3">DAOM:BR144</strain>
    </source>
</reference>
<dbReference type="VEuPathDB" id="FungiDB:PYU1_G007815"/>
<feature type="transmembrane region" description="Helical" evidence="1">
    <location>
        <begin position="72"/>
        <end position="90"/>
    </location>
</feature>
<protein>
    <recommendedName>
        <fullName evidence="4">MARVEL domain-containing protein</fullName>
    </recommendedName>
</protein>
<dbReference type="PANTHER" id="PTHR28165">
    <property type="entry name" value="NON-CLASSICAL EXPORT PROTEIN 2-RELATED"/>
    <property type="match status" value="1"/>
</dbReference>
<keyword evidence="1" id="KW-1133">Transmembrane helix</keyword>
<reference evidence="2" key="3">
    <citation type="submission" date="2015-02" db="UniProtKB">
        <authorList>
            <consortium name="EnsemblProtists"/>
        </authorList>
    </citation>
    <scope>IDENTIFICATION</scope>
    <source>
        <strain evidence="2">DAOM BR144</strain>
    </source>
</reference>
<sequence length="174" mass="18363">MAAPAYTHVRLVSRAIQFVLSGLALAFTAASFRSFNTGFNHSSSYGSSAATFTILMTSWSRSRPTKRVIDGLLVVVLIAAGLVLATSDYADHCNELYFLAIKCGNLKAGFVFTFLAAAALLITLGLNFVGATTTLDSTQTQEQVIVEPAPYHIDATPTGALSPIGTANSPSRNV</sequence>
<dbReference type="AlphaFoldDB" id="K3WS87"/>
<feature type="transmembrane region" description="Helical" evidence="1">
    <location>
        <begin position="110"/>
        <end position="129"/>
    </location>
</feature>
<dbReference type="PANTHER" id="PTHR28165:SF1">
    <property type="entry name" value="NON-CLASSICAL EXPORT PROTEIN 2-RELATED"/>
    <property type="match status" value="1"/>
</dbReference>
<dbReference type="EnsemblProtists" id="PYU1_T007831">
    <property type="protein sequence ID" value="PYU1_T007831"/>
    <property type="gene ID" value="PYU1_G007815"/>
</dbReference>
<evidence type="ECO:0000256" key="1">
    <source>
        <dbReference type="SAM" id="Phobius"/>
    </source>
</evidence>
<keyword evidence="3" id="KW-1185">Reference proteome</keyword>
<keyword evidence="1" id="KW-0472">Membrane</keyword>
<dbReference type="eggNOG" id="ENOG502SETQ">
    <property type="taxonomic scope" value="Eukaryota"/>
</dbReference>
<dbReference type="Proteomes" id="UP000019132">
    <property type="component" value="Unassembled WGS sequence"/>
</dbReference>
<feature type="transmembrane region" description="Helical" evidence="1">
    <location>
        <begin position="12"/>
        <end position="32"/>
    </location>
</feature>
<dbReference type="EMBL" id="GL376617">
    <property type="status" value="NOT_ANNOTATED_CDS"/>
    <property type="molecule type" value="Genomic_DNA"/>
</dbReference>
<accession>K3WS87</accession>
<evidence type="ECO:0000313" key="3">
    <source>
        <dbReference type="Proteomes" id="UP000019132"/>
    </source>
</evidence>
<name>K3WS87_GLOUD</name>
<keyword evidence="1" id="KW-0812">Transmembrane</keyword>
<evidence type="ECO:0008006" key="4">
    <source>
        <dbReference type="Google" id="ProtNLM"/>
    </source>
</evidence>